<dbReference type="InterPro" id="IPR036390">
    <property type="entry name" value="WH_DNA-bd_sf"/>
</dbReference>
<evidence type="ECO:0000313" key="5">
    <source>
        <dbReference type="EMBL" id="WSC11744.1"/>
    </source>
</evidence>
<dbReference type="Pfam" id="PF03551">
    <property type="entry name" value="PadR"/>
    <property type="match status" value="1"/>
</dbReference>
<feature type="region of interest" description="Disordered" evidence="1">
    <location>
        <begin position="184"/>
        <end position="210"/>
    </location>
</feature>
<dbReference type="InterPro" id="IPR018309">
    <property type="entry name" value="Tscrpt_reg_PadR_C"/>
</dbReference>
<reference evidence="5 7" key="2">
    <citation type="submission" date="2022-10" db="EMBL/GenBank/DDBJ databases">
        <title>The complete genomes of actinobacterial strains from the NBC collection.</title>
        <authorList>
            <person name="Joergensen T.S."/>
            <person name="Alvarez Arevalo M."/>
            <person name="Sterndorff E.B."/>
            <person name="Faurdal D."/>
            <person name="Vuksanovic O."/>
            <person name="Mourched A.-S."/>
            <person name="Charusanti P."/>
            <person name="Shaw S."/>
            <person name="Blin K."/>
            <person name="Weber T."/>
        </authorList>
    </citation>
    <scope>NUCLEOTIDE SEQUENCE [LARGE SCALE GENOMIC DNA]</scope>
    <source>
        <strain evidence="5 7">NBC 01769</strain>
    </source>
</reference>
<dbReference type="PANTHER" id="PTHR43252">
    <property type="entry name" value="TRANSCRIPTIONAL REGULATOR YQJI"/>
    <property type="match status" value="1"/>
</dbReference>
<dbReference type="AlphaFoldDB" id="A0A561TUB5"/>
<evidence type="ECO:0000259" key="2">
    <source>
        <dbReference type="Pfam" id="PF03551"/>
    </source>
</evidence>
<dbReference type="InterPro" id="IPR005149">
    <property type="entry name" value="Tscrpt_reg_PadR_N"/>
</dbReference>
<evidence type="ECO:0000259" key="3">
    <source>
        <dbReference type="Pfam" id="PF10400"/>
    </source>
</evidence>
<keyword evidence="7" id="KW-1185">Reference proteome</keyword>
<dbReference type="InterPro" id="IPR036388">
    <property type="entry name" value="WH-like_DNA-bd_sf"/>
</dbReference>
<feature type="compositionally biased region" description="Low complexity" evidence="1">
    <location>
        <begin position="185"/>
        <end position="210"/>
    </location>
</feature>
<dbReference type="PANTHER" id="PTHR43252:SF4">
    <property type="entry name" value="TRANSCRIPTIONAL REGULATORY PROTEIN"/>
    <property type="match status" value="1"/>
</dbReference>
<accession>A0A561TUB5</accession>
<evidence type="ECO:0000313" key="4">
    <source>
        <dbReference type="EMBL" id="TWF90708.1"/>
    </source>
</evidence>
<protein>
    <submittedName>
        <fullName evidence="4">PadR family transcriptional regulator</fullName>
    </submittedName>
</protein>
<dbReference type="Gene3D" id="1.10.10.10">
    <property type="entry name" value="Winged helix-like DNA-binding domain superfamily/Winged helix DNA-binding domain"/>
    <property type="match status" value="1"/>
</dbReference>
<reference evidence="4 6" key="1">
    <citation type="submission" date="2019-06" db="EMBL/GenBank/DDBJ databases">
        <title>Sequencing the genomes of 1000 actinobacteria strains.</title>
        <authorList>
            <person name="Klenk H.-P."/>
        </authorList>
    </citation>
    <scope>NUCLEOTIDE SEQUENCE [LARGE SCALE GENOMIC DNA]</scope>
    <source>
        <strain evidence="4 6">DSM 42059</strain>
    </source>
</reference>
<name>A0A561TUB5_9ACTN</name>
<dbReference type="Gene3D" id="6.10.140.190">
    <property type="match status" value="1"/>
</dbReference>
<dbReference type="SUPFAM" id="SSF46785">
    <property type="entry name" value="Winged helix' DNA-binding domain"/>
    <property type="match status" value="1"/>
</dbReference>
<gene>
    <name evidence="4" type="ORF">FHX80_13124</name>
    <name evidence="5" type="ORF">OIE64_01885</name>
</gene>
<sequence length="210" mass="23286">MSLKYAVLAALLEGEASGYDLAKVFDVSVADFWSATPQQLYRELDRLAESGLIEARVVEQQRRPNKRVFTLTEAGRGSLSAFTAEPPRPIAIRDELLVMTQAVDGGDQEAVRASVEERMEWARAKLARYERLRDRLLDGRDEDTFVAEAGRIGPYLTLMRGRSFEQENLRWGEKVLEILDRRAASKAGTPTAAPAAGRHADAAAPGRARD</sequence>
<dbReference type="Proteomes" id="UP001330827">
    <property type="component" value="Chromosome"/>
</dbReference>
<organism evidence="4 6">
    <name type="scientific">Streptomyces brevispora</name>
    <dbReference type="NCBI Taxonomy" id="887462"/>
    <lineage>
        <taxon>Bacteria</taxon>
        <taxon>Bacillati</taxon>
        <taxon>Actinomycetota</taxon>
        <taxon>Actinomycetes</taxon>
        <taxon>Kitasatosporales</taxon>
        <taxon>Streptomycetaceae</taxon>
        <taxon>Streptomyces</taxon>
    </lineage>
</organism>
<proteinExistence type="predicted"/>
<feature type="domain" description="Transcription regulator PadR N-terminal" evidence="2">
    <location>
        <begin position="7"/>
        <end position="79"/>
    </location>
</feature>
<evidence type="ECO:0000313" key="7">
    <source>
        <dbReference type="Proteomes" id="UP001330827"/>
    </source>
</evidence>
<feature type="domain" description="Transcription regulator PadR C-terminal" evidence="3">
    <location>
        <begin position="92"/>
        <end position="180"/>
    </location>
</feature>
<evidence type="ECO:0000313" key="6">
    <source>
        <dbReference type="Proteomes" id="UP000318186"/>
    </source>
</evidence>
<dbReference type="RefSeq" id="WP_145768264.1">
    <property type="nucleotide sequence ID" value="NZ_CP109114.1"/>
</dbReference>
<dbReference type="Proteomes" id="UP000318186">
    <property type="component" value="Unassembled WGS sequence"/>
</dbReference>
<evidence type="ECO:0000256" key="1">
    <source>
        <dbReference type="SAM" id="MobiDB-lite"/>
    </source>
</evidence>
<dbReference type="EMBL" id="VIWW01000003">
    <property type="protein sequence ID" value="TWF90708.1"/>
    <property type="molecule type" value="Genomic_DNA"/>
</dbReference>
<dbReference type="Pfam" id="PF10400">
    <property type="entry name" value="Vir_act_alpha_C"/>
    <property type="match status" value="1"/>
</dbReference>
<dbReference type="OrthoDB" id="3186544at2"/>
<dbReference type="EMBL" id="CP109114">
    <property type="protein sequence ID" value="WSC11744.1"/>
    <property type="molecule type" value="Genomic_DNA"/>
</dbReference>